<organism evidence="2 3">
    <name type="scientific">Rangifer tarandus platyrhynchus</name>
    <name type="common">Svalbard reindeer</name>
    <dbReference type="NCBI Taxonomy" id="3082113"/>
    <lineage>
        <taxon>Eukaryota</taxon>
        <taxon>Metazoa</taxon>
        <taxon>Chordata</taxon>
        <taxon>Craniata</taxon>
        <taxon>Vertebrata</taxon>
        <taxon>Euteleostomi</taxon>
        <taxon>Mammalia</taxon>
        <taxon>Eutheria</taxon>
        <taxon>Laurasiatheria</taxon>
        <taxon>Artiodactyla</taxon>
        <taxon>Ruminantia</taxon>
        <taxon>Pecora</taxon>
        <taxon>Cervidae</taxon>
        <taxon>Odocoileinae</taxon>
        <taxon>Rangifer</taxon>
    </lineage>
</organism>
<accession>A0ABN8Z264</accession>
<protein>
    <submittedName>
        <fullName evidence="2">Uncharacterized protein</fullName>
    </submittedName>
</protein>
<gene>
    <name evidence="2" type="ORF">MRATA1EN1_LOCUS16889</name>
</gene>
<evidence type="ECO:0000313" key="2">
    <source>
        <dbReference type="EMBL" id="CAI9167927.1"/>
    </source>
</evidence>
<name>A0ABN8Z264_RANTA</name>
<feature type="region of interest" description="Disordered" evidence="1">
    <location>
        <begin position="1"/>
        <end position="33"/>
    </location>
</feature>
<feature type="region of interest" description="Disordered" evidence="1">
    <location>
        <begin position="146"/>
        <end position="174"/>
    </location>
</feature>
<dbReference type="Proteomes" id="UP001176941">
    <property type="component" value="Chromosome 27"/>
</dbReference>
<evidence type="ECO:0000256" key="1">
    <source>
        <dbReference type="SAM" id="MobiDB-lite"/>
    </source>
</evidence>
<keyword evidence="3" id="KW-1185">Reference proteome</keyword>
<evidence type="ECO:0000313" key="3">
    <source>
        <dbReference type="Proteomes" id="UP001176941"/>
    </source>
</evidence>
<sequence length="174" mass="17962">MGTTPPTSRTKHQLWDPQDPGLKTSGPGSASQCISISPKTPWALALPTSKQIADLGLLQPCTLPYQDPAHLPGGLHLPQDPLGPSLPSSSLKPALGRRGTRSQLIQDTAPPTSRTLPALGLLGPCSQSPGNPVLPISELALALARSPCKTPPVPGSPNPPHQQAGTNSKTPCNP</sequence>
<feature type="compositionally biased region" description="Low complexity" evidence="1">
    <location>
        <begin position="77"/>
        <end position="94"/>
    </location>
</feature>
<proteinExistence type="predicted"/>
<dbReference type="EMBL" id="OX459963">
    <property type="protein sequence ID" value="CAI9167927.1"/>
    <property type="molecule type" value="Genomic_DNA"/>
</dbReference>
<feature type="compositionally biased region" description="Pro residues" evidence="1">
    <location>
        <begin position="149"/>
        <end position="160"/>
    </location>
</feature>
<feature type="compositionally biased region" description="Polar residues" evidence="1">
    <location>
        <begin position="101"/>
        <end position="115"/>
    </location>
</feature>
<feature type="compositionally biased region" description="Polar residues" evidence="1">
    <location>
        <begin position="161"/>
        <end position="174"/>
    </location>
</feature>
<feature type="region of interest" description="Disordered" evidence="1">
    <location>
        <begin position="63"/>
        <end position="116"/>
    </location>
</feature>
<reference evidence="2" key="1">
    <citation type="submission" date="2023-04" db="EMBL/GenBank/DDBJ databases">
        <authorList>
            <consortium name="ELIXIR-Norway"/>
        </authorList>
    </citation>
    <scope>NUCLEOTIDE SEQUENCE [LARGE SCALE GENOMIC DNA]</scope>
</reference>